<feature type="domain" description="Metallo-beta-lactamase" evidence="2">
    <location>
        <begin position="77"/>
        <end position="261"/>
    </location>
</feature>
<comment type="similarity">
    <text evidence="1">Belongs to the metallo-beta-lactamase superfamily. Class-B beta-lactamase family.</text>
</comment>
<dbReference type="InterPro" id="IPR036866">
    <property type="entry name" value="RibonucZ/Hydroxyglut_hydro"/>
</dbReference>
<protein>
    <submittedName>
        <fullName evidence="3">Quinoprotein relay system zinc metallohydrolase 2</fullName>
    </submittedName>
</protein>
<proteinExistence type="inferred from homology"/>
<gene>
    <name evidence="3" type="ORF">Q5Y72_16805</name>
</gene>
<dbReference type="CDD" id="cd16282">
    <property type="entry name" value="metallo-hydrolase-like_MBL-fold"/>
    <property type="match status" value="1"/>
</dbReference>
<organism evidence="3 4">
    <name type="scientific">Paracoccus spongiarum</name>
    <dbReference type="NCBI Taxonomy" id="3064387"/>
    <lineage>
        <taxon>Bacteria</taxon>
        <taxon>Pseudomonadati</taxon>
        <taxon>Pseudomonadota</taxon>
        <taxon>Alphaproteobacteria</taxon>
        <taxon>Rhodobacterales</taxon>
        <taxon>Paracoccaceae</taxon>
        <taxon>Paracoccus</taxon>
    </lineage>
</organism>
<dbReference type="Proteomes" id="UP001224997">
    <property type="component" value="Unassembled WGS sequence"/>
</dbReference>
<dbReference type="Gene3D" id="3.60.15.10">
    <property type="entry name" value="Ribonuclease Z/Hydroxyacylglutathione hydrolase-like"/>
    <property type="match status" value="1"/>
</dbReference>
<dbReference type="InterPro" id="IPR050855">
    <property type="entry name" value="NDM-1-like"/>
</dbReference>
<dbReference type="SMART" id="SM00849">
    <property type="entry name" value="Lactamase_B"/>
    <property type="match status" value="1"/>
</dbReference>
<accession>A0ABT9JG02</accession>
<dbReference type="PANTHER" id="PTHR42951:SF4">
    <property type="entry name" value="ACYL-COENZYME A THIOESTERASE MBLAC2"/>
    <property type="match status" value="1"/>
</dbReference>
<sequence length="335" mass="35659">MPILLPRGERRDAASCARDAPRIAQDWIAGRPGLVAQAARCHPVEELPALPMRQIAPGVHVHLGAPVQLEDSADGRIANLAVVIGERSVAVIDAGVSRAQGQELFAAIRRLTDLPISHLILTHMHPDHALGASVLQEAGAELVSHAALPLALQMRADSYLGNLGRLYPPSEMLATEVVMPDTALSGPARIDLGGRVLELRPAPVAHTDNDLSVFDAASGTLFAGDLVFRDLTPIVDGSLRGWMDWMDLPPDPEPRVVVPGHGPVASGWAEAITPQQRFLKALAEAATAAIGAGLPMSEAVPVIVNDLADMENIWNSFPESVARDATAAYKELEWE</sequence>
<dbReference type="RefSeq" id="WP_305964582.1">
    <property type="nucleotide sequence ID" value="NZ_JAVAMQ010000022.1"/>
</dbReference>
<dbReference type="InterPro" id="IPR001279">
    <property type="entry name" value="Metallo-B-lactamas"/>
</dbReference>
<dbReference type="InterPro" id="IPR030829">
    <property type="entry name" value="SoxH-rel_PQQ_2"/>
</dbReference>
<dbReference type="SUPFAM" id="SSF56281">
    <property type="entry name" value="Metallo-hydrolase/oxidoreductase"/>
    <property type="match status" value="1"/>
</dbReference>
<dbReference type="NCBIfam" id="TIGR04559">
    <property type="entry name" value="SoxH_rel_PQQ_2"/>
    <property type="match status" value="1"/>
</dbReference>
<reference evidence="3 4" key="1">
    <citation type="submission" date="2023-08" db="EMBL/GenBank/DDBJ databases">
        <authorList>
            <person name="Park J.-S."/>
        </authorList>
    </citation>
    <scope>NUCLEOTIDE SEQUENCE [LARGE SCALE GENOMIC DNA]</scope>
    <source>
        <strain evidence="3 4">2205BS29-5</strain>
    </source>
</reference>
<dbReference type="EMBL" id="JAVAMQ010000022">
    <property type="protein sequence ID" value="MDP5308743.1"/>
    <property type="molecule type" value="Genomic_DNA"/>
</dbReference>
<evidence type="ECO:0000256" key="1">
    <source>
        <dbReference type="ARBA" id="ARBA00005250"/>
    </source>
</evidence>
<comment type="caution">
    <text evidence="3">The sequence shown here is derived from an EMBL/GenBank/DDBJ whole genome shotgun (WGS) entry which is preliminary data.</text>
</comment>
<evidence type="ECO:0000313" key="4">
    <source>
        <dbReference type="Proteomes" id="UP001224997"/>
    </source>
</evidence>
<dbReference type="Pfam" id="PF00753">
    <property type="entry name" value="Lactamase_B"/>
    <property type="match status" value="1"/>
</dbReference>
<name>A0ABT9JG02_9RHOB</name>
<dbReference type="PANTHER" id="PTHR42951">
    <property type="entry name" value="METALLO-BETA-LACTAMASE DOMAIN-CONTAINING"/>
    <property type="match status" value="1"/>
</dbReference>
<evidence type="ECO:0000313" key="3">
    <source>
        <dbReference type="EMBL" id="MDP5308743.1"/>
    </source>
</evidence>
<evidence type="ECO:0000259" key="2">
    <source>
        <dbReference type="SMART" id="SM00849"/>
    </source>
</evidence>
<keyword evidence="4" id="KW-1185">Reference proteome</keyword>